<keyword evidence="3" id="KW-1185">Reference proteome</keyword>
<comment type="caution">
    <text evidence="2">The sequence shown here is derived from an EMBL/GenBank/DDBJ whole genome shotgun (WGS) entry which is preliminary data.</text>
</comment>
<protein>
    <submittedName>
        <fullName evidence="2">Uncharacterized protein</fullName>
    </submittedName>
</protein>
<name>A0AAD6UUL0_9AGAR</name>
<dbReference type="AlphaFoldDB" id="A0AAD6UUL0"/>
<feature type="compositionally biased region" description="Low complexity" evidence="1">
    <location>
        <begin position="1"/>
        <end position="19"/>
    </location>
</feature>
<organism evidence="2 3">
    <name type="scientific">Mycena pura</name>
    <dbReference type="NCBI Taxonomy" id="153505"/>
    <lineage>
        <taxon>Eukaryota</taxon>
        <taxon>Fungi</taxon>
        <taxon>Dikarya</taxon>
        <taxon>Basidiomycota</taxon>
        <taxon>Agaricomycotina</taxon>
        <taxon>Agaricomycetes</taxon>
        <taxon>Agaricomycetidae</taxon>
        <taxon>Agaricales</taxon>
        <taxon>Marasmiineae</taxon>
        <taxon>Mycenaceae</taxon>
        <taxon>Mycena</taxon>
    </lineage>
</organism>
<evidence type="ECO:0000313" key="2">
    <source>
        <dbReference type="EMBL" id="KAJ7195120.1"/>
    </source>
</evidence>
<evidence type="ECO:0000256" key="1">
    <source>
        <dbReference type="SAM" id="MobiDB-lite"/>
    </source>
</evidence>
<reference evidence="2" key="1">
    <citation type="submission" date="2023-03" db="EMBL/GenBank/DDBJ databases">
        <title>Massive genome expansion in bonnet fungi (Mycena s.s.) driven by repeated elements and novel gene families across ecological guilds.</title>
        <authorList>
            <consortium name="Lawrence Berkeley National Laboratory"/>
            <person name="Harder C.B."/>
            <person name="Miyauchi S."/>
            <person name="Viragh M."/>
            <person name="Kuo A."/>
            <person name="Thoen E."/>
            <person name="Andreopoulos B."/>
            <person name="Lu D."/>
            <person name="Skrede I."/>
            <person name="Drula E."/>
            <person name="Henrissat B."/>
            <person name="Morin E."/>
            <person name="Kohler A."/>
            <person name="Barry K."/>
            <person name="LaButti K."/>
            <person name="Morin E."/>
            <person name="Salamov A."/>
            <person name="Lipzen A."/>
            <person name="Mereny Z."/>
            <person name="Hegedus B."/>
            <person name="Baldrian P."/>
            <person name="Stursova M."/>
            <person name="Weitz H."/>
            <person name="Taylor A."/>
            <person name="Grigoriev I.V."/>
            <person name="Nagy L.G."/>
            <person name="Martin F."/>
            <person name="Kauserud H."/>
        </authorList>
    </citation>
    <scope>NUCLEOTIDE SEQUENCE</scope>
    <source>
        <strain evidence="2">9144</strain>
    </source>
</reference>
<evidence type="ECO:0000313" key="3">
    <source>
        <dbReference type="Proteomes" id="UP001219525"/>
    </source>
</evidence>
<feature type="region of interest" description="Disordered" evidence="1">
    <location>
        <begin position="1"/>
        <end position="21"/>
    </location>
</feature>
<dbReference type="EMBL" id="JARJCW010000093">
    <property type="protein sequence ID" value="KAJ7195120.1"/>
    <property type="molecule type" value="Genomic_DNA"/>
</dbReference>
<gene>
    <name evidence="2" type="ORF">GGX14DRAFT_404256</name>
</gene>
<proteinExistence type="predicted"/>
<accession>A0AAD6UUL0</accession>
<dbReference type="Proteomes" id="UP001219525">
    <property type="component" value="Unassembled WGS sequence"/>
</dbReference>
<sequence>MSNTTKSKTTMSNTTMSNTPLAMSNTKISNALGNAGEVIRIVVEPDTLVIIAGTATGSVTQRVTVLSNEGKWVLSGENDVLTLEGSEEQCLTFPPCDKKASFILLFESGTLEADFNDAEVAPDYKANKHVVEGFATYYTFHAEQGDDQDYHDTTLSVVLIGATKPETVTGDY</sequence>